<dbReference type="GO" id="GO:0030866">
    <property type="term" value="P:cortical actin cytoskeleton organization"/>
    <property type="evidence" value="ECO:0007669"/>
    <property type="project" value="TreeGrafter"/>
</dbReference>
<dbReference type="GO" id="GO:0051015">
    <property type="term" value="F:actin filament binding"/>
    <property type="evidence" value="ECO:0007669"/>
    <property type="project" value="TreeGrafter"/>
</dbReference>
<evidence type="ECO:0000256" key="1">
    <source>
        <dbReference type="ARBA" id="ARBA00023449"/>
    </source>
</evidence>
<dbReference type="Pfam" id="PF06367">
    <property type="entry name" value="Drf_FH3"/>
    <property type="match status" value="1"/>
</dbReference>
<dbReference type="GO" id="GO:0031267">
    <property type="term" value="F:small GTPase binding"/>
    <property type="evidence" value="ECO:0007669"/>
    <property type="project" value="InterPro"/>
</dbReference>
<dbReference type="GO" id="GO:0016477">
    <property type="term" value="P:cell migration"/>
    <property type="evidence" value="ECO:0007669"/>
    <property type="project" value="TreeGrafter"/>
</dbReference>
<feature type="compositionally biased region" description="Pro residues" evidence="2">
    <location>
        <begin position="467"/>
        <end position="482"/>
    </location>
</feature>
<dbReference type="Pfam" id="PF02181">
    <property type="entry name" value="FH2"/>
    <property type="match status" value="1"/>
</dbReference>
<dbReference type="InterPro" id="IPR043592">
    <property type="entry name" value="FMNL_animal"/>
</dbReference>
<accession>A0A8C2HWG9</accession>
<dbReference type="Gene3D" id="1.20.58.2220">
    <property type="entry name" value="Formin, FH2 domain"/>
    <property type="match status" value="1"/>
</dbReference>
<dbReference type="SUPFAM" id="SSF48371">
    <property type="entry name" value="ARM repeat"/>
    <property type="match status" value="1"/>
</dbReference>
<evidence type="ECO:0000313" key="6">
    <source>
        <dbReference type="Proteomes" id="UP000694701"/>
    </source>
</evidence>
<dbReference type="InterPro" id="IPR011989">
    <property type="entry name" value="ARM-like"/>
</dbReference>
<dbReference type="InterPro" id="IPR015425">
    <property type="entry name" value="FH2_Formin"/>
</dbReference>
<dbReference type="FunFam" id="1.25.10.10:FF:000036">
    <property type="entry name" value="Formin-like protein 3 isoform 1"/>
    <property type="match status" value="1"/>
</dbReference>
<evidence type="ECO:0000256" key="2">
    <source>
        <dbReference type="SAM" id="MobiDB-lite"/>
    </source>
</evidence>
<feature type="region of interest" description="Disordered" evidence="2">
    <location>
        <begin position="463"/>
        <end position="493"/>
    </location>
</feature>
<dbReference type="SMART" id="SM00498">
    <property type="entry name" value="FH2"/>
    <property type="match status" value="1"/>
</dbReference>
<feature type="domain" description="GBD/FH3" evidence="3">
    <location>
        <begin position="31"/>
        <end position="417"/>
    </location>
</feature>
<dbReference type="PROSITE" id="PS51232">
    <property type="entry name" value="GBD_FH3"/>
    <property type="match status" value="1"/>
</dbReference>
<dbReference type="PROSITE" id="PS51444">
    <property type="entry name" value="FH2"/>
    <property type="match status" value="1"/>
</dbReference>
<reference evidence="5" key="1">
    <citation type="submission" date="2025-08" db="UniProtKB">
        <authorList>
            <consortium name="Ensembl"/>
        </authorList>
    </citation>
    <scope>IDENTIFICATION</scope>
</reference>
<dbReference type="AlphaFoldDB" id="A0A8C2HWG9"/>
<dbReference type="SUPFAM" id="SSF101447">
    <property type="entry name" value="Formin homology 2 domain (FH2 domain)"/>
    <property type="match status" value="1"/>
</dbReference>
<dbReference type="SMART" id="SM01140">
    <property type="entry name" value="Drf_GBD"/>
    <property type="match status" value="1"/>
</dbReference>
<organism evidence="5 6">
    <name type="scientific">Cyprinus carpio</name>
    <name type="common">Common carp</name>
    <dbReference type="NCBI Taxonomy" id="7962"/>
    <lineage>
        <taxon>Eukaryota</taxon>
        <taxon>Metazoa</taxon>
        <taxon>Chordata</taxon>
        <taxon>Craniata</taxon>
        <taxon>Vertebrata</taxon>
        <taxon>Euteleostomi</taxon>
        <taxon>Actinopterygii</taxon>
        <taxon>Neopterygii</taxon>
        <taxon>Teleostei</taxon>
        <taxon>Ostariophysi</taxon>
        <taxon>Cypriniformes</taxon>
        <taxon>Cyprinidae</taxon>
        <taxon>Cyprininae</taxon>
        <taxon>Cyprinus</taxon>
    </lineage>
</organism>
<dbReference type="Gene3D" id="1.25.10.10">
    <property type="entry name" value="Leucine-rich Repeat Variant"/>
    <property type="match status" value="1"/>
</dbReference>
<proteinExistence type="inferred from homology"/>
<sequence length="875" mass="99967">MWKCPSYVIVYFCKLWHIRFLVSDRCDPKKMSTETSPWIHGILCVLMRKRSLVFQNSMNLPPDKARLLRQYDNEKKWDLICDQERFQVKNPPHTYIQKLRGYLDPRVTRKVSIIRQIEWVREFLNDENRGLDILVEYLSFAQCHSSCELLNLSFYYSYGSAANSKTIKNSRLVSQKDDVHVCIMCLRAIMNYQYGFNLVMSHAHAVNEIALSLNNKNPRTKALVLELLAAVCLVRGGHEIILSAFDNFKEVCKEKHRFEKLMEYFRSEDGNIDFMVACMQFINIVVHSVEDMNFRVHLQYEFTKLGLDDFLEKSKHTESDKLSVQIQAYLDNVFDVGGLLEDAETKNVALEKVEELEEHLSHVRTIRYSFLSLLLLLLYLIHSEKDAAFQRHNNIKKQLLDLEQQGTIRLCKQPDGDIAIEALGGGGLVGGAVAGVSLGDLGLLTASMSGSGGLGVTSHALTEAVASPPPPPPPPPPAPPLPSEGTESENSLENQLSIRIKKPLKTKFRLPIFNWTALKPNQINGTVFNEIDDERVLEELDLEKFEELFKTKAQGPVVDLLCSKSKVPHKAVNKVQLLDANRSKNLAITLRKANKTSEEICKAIQMYAHIIMDFVECLMRFLPTEAESKLLRQYERERRPLDQLAEEDRFMLLFSKIERLTQRMSIITFVGNFNDNVNMLTPQLNAIIAASASVKSSPKLKKILEIILAVGNYMNSSKRGSVYGFKLQSLDLLLDTKSTDRKMTLLHYIALVVKEKYPELTTYYNELHFVDKAAAVSLENVLLDVRELGKGMDLVRRECSLHDHTVLKGFLQTSDTQLDKLQKDAKTAEEAFNNVVLYFGESPKTTPPSVFFPVFVRFIKAYKVLQYINRFTQWF</sequence>
<dbReference type="PANTHER" id="PTHR45857">
    <property type="entry name" value="FORMIN-LIKE PROTEIN"/>
    <property type="match status" value="1"/>
</dbReference>
<evidence type="ECO:0000259" key="4">
    <source>
        <dbReference type="PROSITE" id="PS51444"/>
    </source>
</evidence>
<evidence type="ECO:0000259" key="3">
    <source>
        <dbReference type="PROSITE" id="PS51232"/>
    </source>
</evidence>
<dbReference type="InterPro" id="IPR010472">
    <property type="entry name" value="FH3_dom"/>
</dbReference>
<comment type="similarity">
    <text evidence="1">Belongs to the formin homology family.</text>
</comment>
<name>A0A8C2HWG9_CYPCA</name>
<protein>
    <submittedName>
        <fullName evidence="5">Formin-like 3</fullName>
    </submittedName>
</protein>
<feature type="domain" description="FH2" evidence="4">
    <location>
        <begin position="500"/>
        <end position="875"/>
    </location>
</feature>
<dbReference type="InterPro" id="IPR010473">
    <property type="entry name" value="GTPase-bd"/>
</dbReference>
<dbReference type="GO" id="GO:0008360">
    <property type="term" value="P:regulation of cell shape"/>
    <property type="evidence" value="ECO:0007669"/>
    <property type="project" value="TreeGrafter"/>
</dbReference>
<dbReference type="Ensembl" id="ENSCCRT00020077925.1">
    <property type="protein sequence ID" value="ENSCCRP00020070933.1"/>
    <property type="gene ID" value="ENSCCRG00020032901.1"/>
</dbReference>
<dbReference type="FunFam" id="1.20.58.2220:FF:000001">
    <property type="entry name" value="Formin-like 1, isoform CRA_c"/>
    <property type="match status" value="1"/>
</dbReference>
<dbReference type="Proteomes" id="UP000694701">
    <property type="component" value="Unplaced"/>
</dbReference>
<dbReference type="Pfam" id="PF06371">
    <property type="entry name" value="Drf_GBD"/>
    <property type="match status" value="1"/>
</dbReference>
<dbReference type="SMART" id="SM01139">
    <property type="entry name" value="Drf_FH3"/>
    <property type="match status" value="1"/>
</dbReference>
<dbReference type="InterPro" id="IPR016024">
    <property type="entry name" value="ARM-type_fold"/>
</dbReference>
<dbReference type="InterPro" id="IPR042201">
    <property type="entry name" value="FH2_Formin_sf"/>
</dbReference>
<evidence type="ECO:0000313" key="5">
    <source>
        <dbReference type="Ensembl" id="ENSCCRP00020070933.1"/>
    </source>
</evidence>
<dbReference type="InterPro" id="IPR014768">
    <property type="entry name" value="GBD/FH3_dom"/>
</dbReference>
<dbReference type="GO" id="GO:0005829">
    <property type="term" value="C:cytosol"/>
    <property type="evidence" value="ECO:0007669"/>
    <property type="project" value="TreeGrafter"/>
</dbReference>
<dbReference type="PANTHER" id="PTHR45857:SF3">
    <property type="entry name" value="FORMIN-LIKE PROTEIN 3"/>
    <property type="match status" value="1"/>
</dbReference>